<name>A0A5B9Y3V3_9MOLU</name>
<evidence type="ECO:0000256" key="1">
    <source>
        <dbReference type="SAM" id="SignalP"/>
    </source>
</evidence>
<evidence type="ECO:0000313" key="2">
    <source>
        <dbReference type="EMBL" id="QEH61630.1"/>
    </source>
</evidence>
<dbReference type="Proteomes" id="UP000323144">
    <property type="component" value="Chromosome"/>
</dbReference>
<dbReference type="KEGG" id="schi:SCHIN_v1c04330"/>
<dbReference type="NCBIfam" id="NF038029">
    <property type="entry name" value="LP_plasma"/>
    <property type="match status" value="1"/>
</dbReference>
<organism evidence="2 3">
    <name type="scientific">Spiroplasma chinense</name>
    <dbReference type="NCBI Taxonomy" id="216932"/>
    <lineage>
        <taxon>Bacteria</taxon>
        <taxon>Bacillati</taxon>
        <taxon>Mycoplasmatota</taxon>
        <taxon>Mollicutes</taxon>
        <taxon>Entomoplasmatales</taxon>
        <taxon>Spiroplasmataceae</taxon>
        <taxon>Spiroplasma</taxon>
    </lineage>
</organism>
<reference evidence="2 3" key="1">
    <citation type="submission" date="2019-08" db="EMBL/GenBank/DDBJ databases">
        <title>Complete genome sequence of Spiroplasma chinense CCH (DSM 19755).</title>
        <authorList>
            <person name="Shen H.-Y."/>
            <person name="Lin Y.-C."/>
            <person name="Chou L."/>
            <person name="Kuo C.-H."/>
        </authorList>
    </citation>
    <scope>NUCLEOTIDE SEQUENCE [LARGE SCALE GENOMIC DNA]</scope>
    <source>
        <strain evidence="2 3">CCH</strain>
    </source>
</reference>
<feature type="chain" id="PRO_5022882029" description="Lipoprotein" evidence="1">
    <location>
        <begin position="24"/>
        <end position="344"/>
    </location>
</feature>
<feature type="signal peptide" evidence="1">
    <location>
        <begin position="1"/>
        <end position="23"/>
    </location>
</feature>
<dbReference type="AlphaFoldDB" id="A0A5B9Y3V3"/>
<evidence type="ECO:0008006" key="4">
    <source>
        <dbReference type="Google" id="ProtNLM"/>
    </source>
</evidence>
<sequence>MKKLLSILAISSLIATTSVNVVACNNESNDNKVTPDPIPEVVKTRFSDKEYDDALGTFSFEQRGEGITLTSNEQKTAFRWDTPTEKAYSINLSKEEMDDVFILPFDLELETSIEKPFDNEIISLITFNSNQIDGEFGYWADFWYKVGKKSREGLTVNDRKNAEILRATQWQYDTISNKKNVVKRDYVIESSDGTTLTMTVLIVVQDYLTSTFLFNGRQMFENFIRDEKYKDFFGNVEYSLTEGAIFLGVILSDPLDFYEKINGISMADNYKEYFEKLFNDLREEVLNSNPDLKDYLFEINETELSDGEDTIYTGVSVDIKTKRKKGVNTNNSMRIGMSGPEKTL</sequence>
<keyword evidence="1" id="KW-0732">Signal</keyword>
<dbReference type="InterPro" id="IPR054816">
    <property type="entry name" value="Lipoprotein_mollicutes-type_CS"/>
</dbReference>
<accession>A0A5B9Y3V3</accession>
<gene>
    <name evidence="2" type="ORF">SCHIN_v1c04330</name>
</gene>
<evidence type="ECO:0000313" key="3">
    <source>
        <dbReference type="Proteomes" id="UP000323144"/>
    </source>
</evidence>
<keyword evidence="3" id="KW-1185">Reference proteome</keyword>
<proteinExistence type="predicted"/>
<protein>
    <recommendedName>
        <fullName evidence="4">Lipoprotein</fullName>
    </recommendedName>
</protein>
<dbReference type="RefSeq" id="WP_166508021.1">
    <property type="nucleotide sequence ID" value="NZ_CP043026.1"/>
</dbReference>
<dbReference type="EMBL" id="CP043026">
    <property type="protein sequence ID" value="QEH61630.1"/>
    <property type="molecule type" value="Genomic_DNA"/>
</dbReference>